<accession>A0A5J4UF48</accession>
<organism evidence="1 2">
    <name type="scientific">Streblomastix strix</name>
    <dbReference type="NCBI Taxonomy" id="222440"/>
    <lineage>
        <taxon>Eukaryota</taxon>
        <taxon>Metamonada</taxon>
        <taxon>Preaxostyla</taxon>
        <taxon>Oxymonadida</taxon>
        <taxon>Streblomastigidae</taxon>
        <taxon>Streblomastix</taxon>
    </lineage>
</organism>
<gene>
    <name evidence="1" type="ORF">EZS28_035720</name>
</gene>
<evidence type="ECO:0000313" key="2">
    <source>
        <dbReference type="Proteomes" id="UP000324800"/>
    </source>
</evidence>
<name>A0A5J4UF48_9EUKA</name>
<comment type="caution">
    <text evidence="1">The sequence shown here is derived from an EMBL/GenBank/DDBJ whole genome shotgun (WGS) entry which is preliminary data.</text>
</comment>
<reference evidence="1 2" key="1">
    <citation type="submission" date="2019-03" db="EMBL/GenBank/DDBJ databases">
        <title>Single cell metagenomics reveals metabolic interactions within the superorganism composed of flagellate Streblomastix strix and complex community of Bacteroidetes bacteria on its surface.</title>
        <authorList>
            <person name="Treitli S.C."/>
            <person name="Kolisko M."/>
            <person name="Husnik F."/>
            <person name="Keeling P."/>
            <person name="Hampl V."/>
        </authorList>
    </citation>
    <scope>NUCLEOTIDE SEQUENCE [LARGE SCALE GENOMIC DNA]</scope>
    <source>
        <strain evidence="1">ST1C</strain>
    </source>
</reference>
<dbReference type="AlphaFoldDB" id="A0A5J4UF48"/>
<protein>
    <submittedName>
        <fullName evidence="1">Uncharacterized protein</fullName>
    </submittedName>
</protein>
<proteinExistence type="predicted"/>
<sequence>MTYWCSYCAEHKSWQRSDYFPKAPISRSNIADIDELQTEKKMIISRSKRHISGNYAFNIIDRAVFHNFTCEQLRTISSYAPQASDRQHQSKQNCLRSKSQGDIVFVVFDVEASAFTAALENIKDYSSDESGPDDDENFNLEEFRCRDTIGRLPQSLKQRKLLKFLEINHIQQRLCIYQIR</sequence>
<dbReference type="EMBL" id="SNRW01017034">
    <property type="protein sequence ID" value="KAA6368753.1"/>
    <property type="molecule type" value="Genomic_DNA"/>
</dbReference>
<evidence type="ECO:0000313" key="1">
    <source>
        <dbReference type="EMBL" id="KAA6368753.1"/>
    </source>
</evidence>
<dbReference type="Proteomes" id="UP000324800">
    <property type="component" value="Unassembled WGS sequence"/>
</dbReference>